<dbReference type="AlphaFoldDB" id="A0A815Q0M3"/>
<accession>A0A815Q0M3</accession>
<gene>
    <name evidence="1" type="ORF">GPM918_LOCUS34904</name>
    <name evidence="2" type="ORF">SRO942_LOCUS35616</name>
</gene>
<sequence>MKCSFMDSFWGPFQRKMTSFNDLPDLCLIEICHYLKSGEVLQSLFDVTHRLDDILVERKYLSNINLYNVNVKLFQWICDSKLLEKVSKLVETLAIDEAYAPIQLKRFNSLGIFSQFDNVKCLALLFINNISDVYLFFESSYSQYLPNLQNLKIRLRECLDGWVERNCAALKQFSSFVREHILFNTKKTSLERFDIKLNSYLGLLLKSPEILTKNDHIHRLRIHLGRVSDVLFIFDHFPSLDYLNISLIETVVNVDFDADIVDETYDFESLPLKLPQLKDFTLKCYWGIIDYKILEKIIKNLIYLNKLNFICNRSNLSSYINGDRIDQMLSNLTNLKELNFCIKFALEVPADRVRIEESFIDTRMKWKICFNLDELGNVYSIYTLPWFDSLMKGFNLLNASYDGQDNYWSVRDLEVYWACPHVTSFSDISQILLL</sequence>
<dbReference type="Gene3D" id="3.80.10.10">
    <property type="entry name" value="Ribonuclease Inhibitor"/>
    <property type="match status" value="1"/>
</dbReference>
<evidence type="ECO:0008006" key="4">
    <source>
        <dbReference type="Google" id="ProtNLM"/>
    </source>
</evidence>
<proteinExistence type="predicted"/>
<dbReference type="InterPro" id="IPR032675">
    <property type="entry name" value="LRR_dom_sf"/>
</dbReference>
<organism evidence="1 3">
    <name type="scientific">Didymodactylos carnosus</name>
    <dbReference type="NCBI Taxonomy" id="1234261"/>
    <lineage>
        <taxon>Eukaryota</taxon>
        <taxon>Metazoa</taxon>
        <taxon>Spiralia</taxon>
        <taxon>Gnathifera</taxon>
        <taxon>Rotifera</taxon>
        <taxon>Eurotatoria</taxon>
        <taxon>Bdelloidea</taxon>
        <taxon>Philodinida</taxon>
        <taxon>Philodinidae</taxon>
        <taxon>Didymodactylos</taxon>
    </lineage>
</organism>
<keyword evidence="3" id="KW-1185">Reference proteome</keyword>
<comment type="caution">
    <text evidence="1">The sequence shown here is derived from an EMBL/GenBank/DDBJ whole genome shotgun (WGS) entry which is preliminary data.</text>
</comment>
<protein>
    <recommendedName>
        <fullName evidence="4">F-box domain-containing protein</fullName>
    </recommendedName>
</protein>
<name>A0A815Q0M3_9BILA</name>
<evidence type="ECO:0000313" key="2">
    <source>
        <dbReference type="EMBL" id="CAF4327787.1"/>
    </source>
</evidence>
<dbReference type="Proteomes" id="UP000681722">
    <property type="component" value="Unassembled WGS sequence"/>
</dbReference>
<dbReference type="EMBL" id="CAJOBC010085183">
    <property type="protein sequence ID" value="CAF4327787.1"/>
    <property type="molecule type" value="Genomic_DNA"/>
</dbReference>
<dbReference type="Proteomes" id="UP000663829">
    <property type="component" value="Unassembled WGS sequence"/>
</dbReference>
<evidence type="ECO:0000313" key="3">
    <source>
        <dbReference type="Proteomes" id="UP000663829"/>
    </source>
</evidence>
<evidence type="ECO:0000313" key="1">
    <source>
        <dbReference type="EMBL" id="CAF1455992.1"/>
    </source>
</evidence>
<reference evidence="1" key="1">
    <citation type="submission" date="2021-02" db="EMBL/GenBank/DDBJ databases">
        <authorList>
            <person name="Nowell W R."/>
        </authorList>
    </citation>
    <scope>NUCLEOTIDE SEQUENCE</scope>
</reference>
<dbReference type="EMBL" id="CAJNOQ010019732">
    <property type="protein sequence ID" value="CAF1455992.1"/>
    <property type="molecule type" value="Genomic_DNA"/>
</dbReference>